<dbReference type="SMR" id="A2DIY6"/>
<sequence length="559" mass="66725">MEGEYRGQLSQLNYQRQFVHKLFDRMFEIIFENLKREYASISKIPYGDIDRKILVEYQQKLESLKKDIIIHQQNESLQITQLIHAQKIEIDLLLQRNEKRFSKFVNMHHDLEELMNSTEGIICTTKNKLSEIYQKRIRDFDNEQNEKIKLLNEEFTDRCTKISEEYKQRLMSALEIPERKSEVPLSSLKTQIAILRENVETSKKQYNDIMKAYKSFSKFPSLVLKELFDSLNIHISDSIKSQVQEHYDNNVKIQKLYLEYYESKFNHKLKDHDLFITMLNKRDLLLDYLCNLRVLPQDEARVENDTSQQEKEVEILDKEYTTFQEILNKRISEYELRFKEEIQQKQFELQQEHELAIENISLPTTSDLNDYKSEYDALTKIYQNLETAEISTKPTTEDEILYYKLKLELEATRISRIKIQEATDTINSKLQSKDTIQITLLQNKIQQEESKAQFLLENQENFYKSKLKHQEESIKNMNEYIDKMRTIHNNALEDLDQVFNDQLDSVIETHNQEKQIIMREDPEVSKAIDHLNFARSKASLSDSAYIAFLERYIYQTAIK</sequence>
<name>A2DIY6_TRIV3</name>
<gene>
    <name evidence="1" type="ORF">TVAG_228240</name>
</gene>
<reference evidence="1" key="2">
    <citation type="journal article" date="2007" name="Science">
        <title>Draft genome sequence of the sexually transmitted pathogen Trichomonas vaginalis.</title>
        <authorList>
            <person name="Carlton J.M."/>
            <person name="Hirt R.P."/>
            <person name="Silva J.C."/>
            <person name="Delcher A.L."/>
            <person name="Schatz M."/>
            <person name="Zhao Q."/>
            <person name="Wortman J.R."/>
            <person name="Bidwell S.L."/>
            <person name="Alsmark U.C.M."/>
            <person name="Besteiro S."/>
            <person name="Sicheritz-Ponten T."/>
            <person name="Noel C.J."/>
            <person name="Dacks J.B."/>
            <person name="Foster P.G."/>
            <person name="Simillion C."/>
            <person name="Van de Peer Y."/>
            <person name="Miranda-Saavedra D."/>
            <person name="Barton G.J."/>
            <person name="Westrop G.D."/>
            <person name="Mueller S."/>
            <person name="Dessi D."/>
            <person name="Fiori P.L."/>
            <person name="Ren Q."/>
            <person name="Paulsen I."/>
            <person name="Zhang H."/>
            <person name="Bastida-Corcuera F.D."/>
            <person name="Simoes-Barbosa A."/>
            <person name="Brown M.T."/>
            <person name="Hayes R.D."/>
            <person name="Mukherjee M."/>
            <person name="Okumura C.Y."/>
            <person name="Schneider R."/>
            <person name="Smith A.J."/>
            <person name="Vanacova S."/>
            <person name="Villalvazo M."/>
            <person name="Haas B.J."/>
            <person name="Pertea M."/>
            <person name="Feldblyum T.V."/>
            <person name="Utterback T.R."/>
            <person name="Shu C.L."/>
            <person name="Osoegawa K."/>
            <person name="de Jong P.J."/>
            <person name="Hrdy I."/>
            <person name="Horvathova L."/>
            <person name="Zubacova Z."/>
            <person name="Dolezal P."/>
            <person name="Malik S.B."/>
            <person name="Logsdon J.M. Jr."/>
            <person name="Henze K."/>
            <person name="Gupta A."/>
            <person name="Wang C.C."/>
            <person name="Dunne R.L."/>
            <person name="Upcroft J.A."/>
            <person name="Upcroft P."/>
            <person name="White O."/>
            <person name="Salzberg S.L."/>
            <person name="Tang P."/>
            <person name="Chiu C.-H."/>
            <person name="Lee Y.-S."/>
            <person name="Embley T.M."/>
            <person name="Coombs G.H."/>
            <person name="Mottram J.C."/>
            <person name="Tachezy J."/>
            <person name="Fraser-Liggett C.M."/>
            <person name="Johnson P.J."/>
        </authorList>
    </citation>
    <scope>NUCLEOTIDE SEQUENCE [LARGE SCALE GENOMIC DNA]</scope>
    <source>
        <strain evidence="1">G3</strain>
    </source>
</reference>
<organism evidence="1 2">
    <name type="scientific">Trichomonas vaginalis (strain ATCC PRA-98 / G3)</name>
    <dbReference type="NCBI Taxonomy" id="412133"/>
    <lineage>
        <taxon>Eukaryota</taxon>
        <taxon>Metamonada</taxon>
        <taxon>Parabasalia</taxon>
        <taxon>Trichomonadida</taxon>
        <taxon>Trichomonadidae</taxon>
        <taxon>Trichomonas</taxon>
    </lineage>
</organism>
<evidence type="ECO:0000313" key="1">
    <source>
        <dbReference type="EMBL" id="EAY19561.1"/>
    </source>
</evidence>
<dbReference type="InParanoid" id="A2DIY6"/>
<keyword evidence="2" id="KW-1185">Reference proteome</keyword>
<dbReference type="AlphaFoldDB" id="A2DIY6"/>
<dbReference type="RefSeq" id="XP_001580547.1">
    <property type="nucleotide sequence ID" value="XM_001580497.1"/>
</dbReference>
<dbReference type="Proteomes" id="UP000001542">
    <property type="component" value="Unassembled WGS sequence"/>
</dbReference>
<dbReference type="VEuPathDB" id="TrichDB:TVAG_228240"/>
<evidence type="ECO:0000313" key="2">
    <source>
        <dbReference type="Proteomes" id="UP000001542"/>
    </source>
</evidence>
<accession>A2DIY6</accession>
<protein>
    <submittedName>
        <fullName evidence="1">Uncharacterized protein</fullName>
    </submittedName>
</protein>
<dbReference type="KEGG" id="tva:5465082"/>
<dbReference type="EMBL" id="DS113206">
    <property type="protein sequence ID" value="EAY19561.1"/>
    <property type="molecule type" value="Genomic_DNA"/>
</dbReference>
<proteinExistence type="predicted"/>
<reference evidence="1" key="1">
    <citation type="submission" date="2006-10" db="EMBL/GenBank/DDBJ databases">
        <authorList>
            <person name="Amadeo P."/>
            <person name="Zhao Q."/>
            <person name="Wortman J."/>
            <person name="Fraser-Liggett C."/>
            <person name="Carlton J."/>
        </authorList>
    </citation>
    <scope>NUCLEOTIDE SEQUENCE</scope>
    <source>
        <strain evidence="1">G3</strain>
    </source>
</reference>
<dbReference type="VEuPathDB" id="TrichDB:TVAGG3_0483720"/>